<proteinExistence type="predicted"/>
<evidence type="ECO:0008006" key="4">
    <source>
        <dbReference type="Google" id="ProtNLM"/>
    </source>
</evidence>
<feature type="region of interest" description="Disordered" evidence="1">
    <location>
        <begin position="1"/>
        <end position="216"/>
    </location>
</feature>
<reference evidence="2 3" key="1">
    <citation type="submission" date="2015-07" db="EMBL/GenBank/DDBJ databases">
        <title>Comparative genomics of the Sigatoka disease complex on banana suggests a link between parallel evolutionary changes in Pseudocercospora fijiensis and Pseudocercospora eumusae and increased virulence on the banana host.</title>
        <authorList>
            <person name="Chang T.-C."/>
            <person name="Salvucci A."/>
            <person name="Crous P.W."/>
            <person name="Stergiopoulos I."/>
        </authorList>
    </citation>
    <scope>NUCLEOTIDE SEQUENCE [LARGE SCALE GENOMIC DNA]</scope>
    <source>
        <strain evidence="2 3">CBS 116634</strain>
    </source>
</reference>
<dbReference type="PANTHER" id="PTHR28307:SF1">
    <property type="entry name" value="PAL1 CELL MORPHOLOGY PROTEIN"/>
    <property type="match status" value="1"/>
</dbReference>
<feature type="compositionally biased region" description="Basic residues" evidence="1">
    <location>
        <begin position="198"/>
        <end position="209"/>
    </location>
</feature>
<dbReference type="AlphaFoldDB" id="A0A139HF82"/>
<feature type="region of interest" description="Disordered" evidence="1">
    <location>
        <begin position="363"/>
        <end position="424"/>
    </location>
</feature>
<keyword evidence="3" id="KW-1185">Reference proteome</keyword>
<sequence length="424" mass="45855">MAEDGSKVSISRDGSGKGKHEQTLTQDSTSIQAAAAYLIDPLNAPQPADETGPGTHFASTFDPAHKANAPALPKTSTGASSSSSNPYRKSIDTHGTPGKTAASSHTRAVSGASNGGRRRSPREVFPNYRAEAFGDFEPAPRSRSGSHGKPPPSYEHATGSAPASPKGHRRRTSSLNQRYPGDESTEPLERIRRDSLRAHRSPHLRKKHQPGADTIDRLDPAIGGRAYHHEGPYDAALLARNTSHKSSPVAALQNSNEEALKATPLENVKDSLDRHKPLDGVAVVPPGMPDRFGRTYNYEEGADLMHEDNPDGPGYKRWGGKEYSPDDLKGKGEPSFSLDKAYKAHTINDDGIEMANGDQLYKNRKQRGSLDNRDPVDIASGEGHYVDAEIAHSNDTDSGMRRKGSLRDGLKKRIGSLRKKRADS</sequence>
<dbReference type="EMBL" id="LFZO01000666">
    <property type="protein sequence ID" value="KXT01052.1"/>
    <property type="molecule type" value="Genomic_DNA"/>
</dbReference>
<protein>
    <recommendedName>
        <fullName evidence="4">Pal1 cell morphology protein</fullName>
    </recommendedName>
</protein>
<accession>A0A139HF82</accession>
<dbReference type="GO" id="GO:0005737">
    <property type="term" value="C:cytoplasm"/>
    <property type="evidence" value="ECO:0007669"/>
    <property type="project" value="TreeGrafter"/>
</dbReference>
<comment type="caution">
    <text evidence="2">The sequence shown here is derived from an EMBL/GenBank/DDBJ whole genome shotgun (WGS) entry which is preliminary data.</text>
</comment>
<organism evidence="2 3">
    <name type="scientific">Pseudocercospora musae</name>
    <dbReference type="NCBI Taxonomy" id="113226"/>
    <lineage>
        <taxon>Eukaryota</taxon>
        <taxon>Fungi</taxon>
        <taxon>Dikarya</taxon>
        <taxon>Ascomycota</taxon>
        <taxon>Pezizomycotina</taxon>
        <taxon>Dothideomycetes</taxon>
        <taxon>Dothideomycetidae</taxon>
        <taxon>Mycosphaerellales</taxon>
        <taxon>Mycosphaerellaceae</taxon>
        <taxon>Pseudocercospora</taxon>
    </lineage>
</organism>
<feature type="compositionally biased region" description="Basic and acidic residues" evidence="1">
    <location>
        <begin position="187"/>
        <end position="197"/>
    </location>
</feature>
<feature type="region of interest" description="Disordered" evidence="1">
    <location>
        <begin position="271"/>
        <end position="291"/>
    </location>
</feature>
<dbReference type="Pfam" id="PF08316">
    <property type="entry name" value="Pal1"/>
    <property type="match status" value="1"/>
</dbReference>
<evidence type="ECO:0000256" key="1">
    <source>
        <dbReference type="SAM" id="MobiDB-lite"/>
    </source>
</evidence>
<gene>
    <name evidence="2" type="ORF">AC579_2568</name>
</gene>
<feature type="compositionally biased region" description="Polar residues" evidence="1">
    <location>
        <begin position="23"/>
        <end position="32"/>
    </location>
</feature>
<name>A0A139HF82_9PEZI</name>
<evidence type="ECO:0000313" key="3">
    <source>
        <dbReference type="Proteomes" id="UP000073492"/>
    </source>
</evidence>
<evidence type="ECO:0000313" key="2">
    <source>
        <dbReference type="EMBL" id="KXT01052.1"/>
    </source>
</evidence>
<feature type="compositionally biased region" description="Basic and acidic residues" evidence="1">
    <location>
        <begin position="384"/>
        <end position="411"/>
    </location>
</feature>
<feature type="compositionally biased region" description="Basic residues" evidence="1">
    <location>
        <begin position="412"/>
        <end position="424"/>
    </location>
</feature>
<dbReference type="InterPro" id="IPR013226">
    <property type="entry name" value="Pal1"/>
</dbReference>
<dbReference type="PANTHER" id="PTHR28307">
    <property type="entry name" value="PROTEIN PAL1"/>
    <property type="match status" value="1"/>
</dbReference>
<dbReference type="Proteomes" id="UP000073492">
    <property type="component" value="Unassembled WGS sequence"/>
</dbReference>